<comment type="caution">
    <text evidence="2">The sequence shown here is derived from an EMBL/GenBank/DDBJ whole genome shotgun (WGS) entry which is preliminary data.</text>
</comment>
<dbReference type="Proteomes" id="UP000028547">
    <property type="component" value="Unassembled WGS sequence"/>
</dbReference>
<protein>
    <submittedName>
        <fullName evidence="2">Uncharacterized protein</fullName>
    </submittedName>
</protein>
<sequence length="177" mass="20591">MRRNPKPYLPFLKARLSLERLEAAKDVEQFRGILNSAHILILLGGDDEREFLVTQLKHLHQKRDELSTQVKKRAPKSGASLSPSEEASFKELVRHRGRVTQLENAILRGFAEVGDSRLRDTVLPRLDYDTDMRDRYIEYFEVTGRKDPVVRARLKKLLEAPGSPVTEQHLRRFFEEK</sequence>
<organism evidence="2 3">
    <name type="scientific">Archangium violaceum Cb vi76</name>
    <dbReference type="NCBI Taxonomy" id="1406225"/>
    <lineage>
        <taxon>Bacteria</taxon>
        <taxon>Pseudomonadati</taxon>
        <taxon>Myxococcota</taxon>
        <taxon>Myxococcia</taxon>
        <taxon>Myxococcales</taxon>
        <taxon>Cystobacterineae</taxon>
        <taxon>Archangiaceae</taxon>
        <taxon>Archangium</taxon>
    </lineage>
</organism>
<dbReference type="AlphaFoldDB" id="A0A084T1X8"/>
<name>A0A084T1X8_9BACT</name>
<proteinExistence type="predicted"/>
<evidence type="ECO:0000313" key="2">
    <source>
        <dbReference type="EMBL" id="KFA94713.1"/>
    </source>
</evidence>
<evidence type="ECO:0000256" key="1">
    <source>
        <dbReference type="SAM" id="MobiDB-lite"/>
    </source>
</evidence>
<dbReference type="EMBL" id="JPMI01000005">
    <property type="protein sequence ID" value="KFA94713.1"/>
    <property type="molecule type" value="Genomic_DNA"/>
</dbReference>
<accession>A0A084T1X8</accession>
<evidence type="ECO:0000313" key="3">
    <source>
        <dbReference type="Proteomes" id="UP000028547"/>
    </source>
</evidence>
<feature type="region of interest" description="Disordered" evidence="1">
    <location>
        <begin position="64"/>
        <end position="85"/>
    </location>
</feature>
<reference evidence="2 3" key="1">
    <citation type="submission" date="2014-07" db="EMBL/GenBank/DDBJ databases">
        <title>Draft Genome Sequence of Gephyronic Acid Producer, Cystobacter violaceus Strain Cb vi76.</title>
        <authorList>
            <person name="Stevens D.C."/>
            <person name="Young J."/>
            <person name="Carmichael R."/>
            <person name="Tan J."/>
            <person name="Taylor R.E."/>
        </authorList>
    </citation>
    <scope>NUCLEOTIDE SEQUENCE [LARGE SCALE GENOMIC DNA]</scope>
    <source>
        <strain evidence="2 3">Cb vi76</strain>
    </source>
</reference>
<gene>
    <name evidence="2" type="ORF">Q664_01415</name>
</gene>